<dbReference type="Gramene" id="TKW29013">
    <property type="protein sequence ID" value="TKW29013"/>
    <property type="gene ID" value="SEVIR_3G367350v2"/>
</dbReference>
<dbReference type="Proteomes" id="UP000298652">
    <property type="component" value="Chromosome 3"/>
</dbReference>
<reference evidence="1" key="1">
    <citation type="submission" date="2019-03" db="EMBL/GenBank/DDBJ databases">
        <title>WGS assembly of Setaria viridis.</title>
        <authorList>
            <person name="Huang P."/>
            <person name="Jenkins J."/>
            <person name="Grimwood J."/>
            <person name="Barry K."/>
            <person name="Healey A."/>
            <person name="Mamidi S."/>
            <person name="Sreedasyam A."/>
            <person name="Shu S."/>
            <person name="Feldman M."/>
            <person name="Wu J."/>
            <person name="Yu Y."/>
            <person name="Chen C."/>
            <person name="Johnson J."/>
            <person name="Rokhsar D."/>
            <person name="Baxter I."/>
            <person name="Schmutz J."/>
            <person name="Brutnell T."/>
            <person name="Kellogg E."/>
        </authorList>
    </citation>
    <scope>NUCLEOTIDE SEQUENCE [LARGE SCALE GENOMIC DNA]</scope>
</reference>
<sequence>MVGPVQGHYVRTGVVLQICMARAAPANVKTVKAGRCCSTFCPRMNQRTGGVGDDAPHAAPPFRWKCERNRNVSRSRVGHV</sequence>
<accession>A0A4U6VLA7</accession>
<protein>
    <submittedName>
        <fullName evidence="1">Uncharacterized protein</fullName>
    </submittedName>
</protein>
<keyword evidence="2" id="KW-1185">Reference proteome</keyword>
<gene>
    <name evidence="1" type="ORF">SEVIR_3G367350v2</name>
</gene>
<organism evidence="1 2">
    <name type="scientific">Setaria viridis</name>
    <name type="common">Green bristlegrass</name>
    <name type="synonym">Setaria italica subsp. viridis</name>
    <dbReference type="NCBI Taxonomy" id="4556"/>
    <lineage>
        <taxon>Eukaryota</taxon>
        <taxon>Viridiplantae</taxon>
        <taxon>Streptophyta</taxon>
        <taxon>Embryophyta</taxon>
        <taxon>Tracheophyta</taxon>
        <taxon>Spermatophyta</taxon>
        <taxon>Magnoliopsida</taxon>
        <taxon>Liliopsida</taxon>
        <taxon>Poales</taxon>
        <taxon>Poaceae</taxon>
        <taxon>PACMAD clade</taxon>
        <taxon>Panicoideae</taxon>
        <taxon>Panicodae</taxon>
        <taxon>Paniceae</taxon>
        <taxon>Cenchrinae</taxon>
        <taxon>Setaria</taxon>
    </lineage>
</organism>
<name>A0A4U6VLA7_SETVI</name>
<evidence type="ECO:0000313" key="2">
    <source>
        <dbReference type="Proteomes" id="UP000298652"/>
    </source>
</evidence>
<proteinExistence type="predicted"/>
<dbReference type="AlphaFoldDB" id="A0A4U6VLA7"/>
<evidence type="ECO:0000313" key="1">
    <source>
        <dbReference type="EMBL" id="TKW29013.1"/>
    </source>
</evidence>
<dbReference type="EMBL" id="CM016554">
    <property type="protein sequence ID" value="TKW29013.1"/>
    <property type="molecule type" value="Genomic_DNA"/>
</dbReference>